<evidence type="ECO:0000313" key="2">
    <source>
        <dbReference type="EMBL" id="KAG9244934.1"/>
    </source>
</evidence>
<dbReference type="InterPro" id="IPR000086">
    <property type="entry name" value="NUDIX_hydrolase_dom"/>
</dbReference>
<dbReference type="Proteomes" id="UP000887226">
    <property type="component" value="Unassembled WGS sequence"/>
</dbReference>
<sequence>MSLNNDKTALSHASTFEVDTRLKSWNLPLEQWLLAIGKTFGNIDGVCTSSMVFNEEGRILMVQRASTDSMPNKWEVPGGAVDIDDASILAGAARELMEEAGLKAKRFNYEVATGPDEKFGRLFMNSRRTRSFCRVVFDVDVESCEDVKLDPKEHQDFAWVMEDEVRKEKIGGRAIPITHVTMQALILEALGLRKEMGG</sequence>
<keyword evidence="3" id="KW-1185">Reference proteome</keyword>
<dbReference type="AlphaFoldDB" id="A0A9P8CF99"/>
<feature type="domain" description="Nudix hydrolase" evidence="1">
    <location>
        <begin position="43"/>
        <end position="183"/>
    </location>
</feature>
<name>A0A9P8CF99_9HELO</name>
<dbReference type="Pfam" id="PF00293">
    <property type="entry name" value="NUDIX"/>
    <property type="match status" value="1"/>
</dbReference>
<dbReference type="Gene3D" id="3.90.79.10">
    <property type="entry name" value="Nucleoside Triphosphate Pyrophosphohydrolase"/>
    <property type="match status" value="1"/>
</dbReference>
<dbReference type="PANTHER" id="PTHR43736">
    <property type="entry name" value="ADP-RIBOSE PYROPHOSPHATASE"/>
    <property type="match status" value="1"/>
</dbReference>
<dbReference type="OrthoDB" id="276276at2759"/>
<proteinExistence type="predicted"/>
<keyword evidence="2" id="KW-0378">Hydrolase</keyword>
<dbReference type="PROSITE" id="PS51462">
    <property type="entry name" value="NUDIX"/>
    <property type="match status" value="1"/>
</dbReference>
<dbReference type="CDD" id="cd02883">
    <property type="entry name" value="NUDIX_Hydrolase"/>
    <property type="match status" value="1"/>
</dbReference>
<dbReference type="PANTHER" id="PTHR43736:SF1">
    <property type="entry name" value="DIHYDRONEOPTERIN TRIPHOSPHATE DIPHOSPHATASE"/>
    <property type="match status" value="1"/>
</dbReference>
<dbReference type="EMBL" id="MU253874">
    <property type="protein sequence ID" value="KAG9244934.1"/>
    <property type="molecule type" value="Genomic_DNA"/>
</dbReference>
<comment type="caution">
    <text evidence="2">The sequence shown here is derived from an EMBL/GenBank/DDBJ whole genome shotgun (WGS) entry which is preliminary data.</text>
</comment>
<organism evidence="2 3">
    <name type="scientific">Calycina marina</name>
    <dbReference type="NCBI Taxonomy" id="1763456"/>
    <lineage>
        <taxon>Eukaryota</taxon>
        <taxon>Fungi</taxon>
        <taxon>Dikarya</taxon>
        <taxon>Ascomycota</taxon>
        <taxon>Pezizomycotina</taxon>
        <taxon>Leotiomycetes</taxon>
        <taxon>Helotiales</taxon>
        <taxon>Pezizellaceae</taxon>
        <taxon>Calycina</taxon>
    </lineage>
</organism>
<dbReference type="SUPFAM" id="SSF55811">
    <property type="entry name" value="Nudix"/>
    <property type="match status" value="1"/>
</dbReference>
<accession>A0A9P8CF99</accession>
<reference evidence="2" key="1">
    <citation type="journal article" date="2021" name="IMA Fungus">
        <title>Genomic characterization of three marine fungi, including Emericellopsis atlantica sp. nov. with signatures of a generalist lifestyle and marine biomass degradation.</title>
        <authorList>
            <person name="Hagestad O.C."/>
            <person name="Hou L."/>
            <person name="Andersen J.H."/>
            <person name="Hansen E.H."/>
            <person name="Altermark B."/>
            <person name="Li C."/>
            <person name="Kuhnert E."/>
            <person name="Cox R.J."/>
            <person name="Crous P.W."/>
            <person name="Spatafora J.W."/>
            <person name="Lail K."/>
            <person name="Amirebrahimi M."/>
            <person name="Lipzen A."/>
            <person name="Pangilinan J."/>
            <person name="Andreopoulos W."/>
            <person name="Hayes R.D."/>
            <person name="Ng V."/>
            <person name="Grigoriev I.V."/>
            <person name="Jackson S.A."/>
            <person name="Sutton T.D.S."/>
            <person name="Dobson A.D.W."/>
            <person name="Rama T."/>
        </authorList>
    </citation>
    <scope>NUCLEOTIDE SEQUENCE</scope>
    <source>
        <strain evidence="2">TRa3180A</strain>
    </source>
</reference>
<gene>
    <name evidence="2" type="ORF">BJ878DRAFT_420304</name>
</gene>
<dbReference type="InterPro" id="IPR015797">
    <property type="entry name" value="NUDIX_hydrolase-like_dom_sf"/>
</dbReference>
<protein>
    <submittedName>
        <fullName evidence="2">NUDIX hydrolase domain-like protein</fullName>
    </submittedName>
</protein>
<dbReference type="GO" id="GO:0016787">
    <property type="term" value="F:hydrolase activity"/>
    <property type="evidence" value="ECO:0007669"/>
    <property type="project" value="UniProtKB-KW"/>
</dbReference>
<evidence type="ECO:0000259" key="1">
    <source>
        <dbReference type="PROSITE" id="PS51462"/>
    </source>
</evidence>
<evidence type="ECO:0000313" key="3">
    <source>
        <dbReference type="Proteomes" id="UP000887226"/>
    </source>
</evidence>